<evidence type="ECO:0000313" key="1">
    <source>
        <dbReference type="EMBL" id="SVA60975.1"/>
    </source>
</evidence>
<dbReference type="EMBL" id="UINC01014265">
    <property type="protein sequence ID" value="SVA60975.1"/>
    <property type="molecule type" value="Genomic_DNA"/>
</dbReference>
<gene>
    <name evidence="1" type="ORF">METZ01_LOCUS113829</name>
</gene>
<proteinExistence type="predicted"/>
<reference evidence="1" key="1">
    <citation type="submission" date="2018-05" db="EMBL/GenBank/DDBJ databases">
        <authorList>
            <person name="Lanie J.A."/>
            <person name="Ng W.-L."/>
            <person name="Kazmierczak K.M."/>
            <person name="Andrzejewski T.M."/>
            <person name="Davidsen T.M."/>
            <person name="Wayne K.J."/>
            <person name="Tettelin H."/>
            <person name="Glass J.I."/>
            <person name="Rusch D."/>
            <person name="Podicherti R."/>
            <person name="Tsui H.-C.T."/>
            <person name="Winkler M.E."/>
        </authorList>
    </citation>
    <scope>NUCLEOTIDE SEQUENCE</scope>
</reference>
<sequence length="91" mass="10100">TLWMSDGDRPDNVIPARVAVYLDDVLLGDVAITSGFHPYTFSIPPSLASIMAERRETTSLTLLTNTWNPSRVLSVPDNRDLGVMVDRVEIQ</sequence>
<name>A0A381X878_9ZZZZ</name>
<protein>
    <submittedName>
        <fullName evidence="1">Uncharacterized protein</fullName>
    </submittedName>
</protein>
<feature type="non-terminal residue" evidence="1">
    <location>
        <position position="1"/>
    </location>
</feature>
<dbReference type="AlphaFoldDB" id="A0A381X878"/>
<organism evidence="1">
    <name type="scientific">marine metagenome</name>
    <dbReference type="NCBI Taxonomy" id="408172"/>
    <lineage>
        <taxon>unclassified sequences</taxon>
        <taxon>metagenomes</taxon>
        <taxon>ecological metagenomes</taxon>
    </lineage>
</organism>
<accession>A0A381X878</accession>